<dbReference type="AlphaFoldDB" id="A0A645BC80"/>
<dbReference type="SUPFAM" id="SSF51230">
    <property type="entry name" value="Single hybrid motif"/>
    <property type="match status" value="1"/>
</dbReference>
<feature type="domain" description="Peripheral subunit-binding (PSBD)" evidence="8">
    <location>
        <begin position="154"/>
        <end position="191"/>
    </location>
</feature>
<dbReference type="PROSITE" id="PS50968">
    <property type="entry name" value="BIOTINYL_LIPOYL"/>
    <property type="match status" value="1"/>
</dbReference>
<dbReference type="InterPro" id="IPR000089">
    <property type="entry name" value="Biotin_lipoyl"/>
</dbReference>
<dbReference type="EMBL" id="VSSQ01017989">
    <property type="protein sequence ID" value="MPM60793.1"/>
    <property type="molecule type" value="Genomic_DNA"/>
</dbReference>
<dbReference type="EC" id="2.3.1.12" evidence="9"/>
<dbReference type="Gene3D" id="2.40.50.100">
    <property type="match status" value="1"/>
</dbReference>
<dbReference type="GO" id="GO:0004742">
    <property type="term" value="F:dihydrolipoyllysine-residue acetyltransferase activity"/>
    <property type="evidence" value="ECO:0007669"/>
    <property type="project" value="UniProtKB-EC"/>
</dbReference>
<dbReference type="SUPFAM" id="SSF52777">
    <property type="entry name" value="CoA-dependent acyltransferases"/>
    <property type="match status" value="1"/>
</dbReference>
<dbReference type="InterPro" id="IPR004167">
    <property type="entry name" value="PSBD"/>
</dbReference>
<dbReference type="GO" id="GO:0005739">
    <property type="term" value="C:mitochondrion"/>
    <property type="evidence" value="ECO:0007669"/>
    <property type="project" value="TreeGrafter"/>
</dbReference>
<evidence type="ECO:0000256" key="1">
    <source>
        <dbReference type="ARBA" id="ARBA00001938"/>
    </source>
</evidence>
<feature type="compositionally biased region" description="Polar residues" evidence="6">
    <location>
        <begin position="206"/>
        <end position="216"/>
    </location>
</feature>
<dbReference type="InterPro" id="IPR011053">
    <property type="entry name" value="Single_hybrid_motif"/>
</dbReference>
<keyword evidence="5 9" id="KW-0012">Acyltransferase</keyword>
<feature type="region of interest" description="Disordered" evidence="6">
    <location>
        <begin position="202"/>
        <end position="224"/>
    </location>
</feature>
<feature type="domain" description="Lipoyl-binding" evidence="7">
    <location>
        <begin position="23"/>
        <end position="98"/>
    </location>
</feature>
<dbReference type="InterPro" id="IPR036625">
    <property type="entry name" value="E3-bd_dom_sf"/>
</dbReference>
<evidence type="ECO:0000259" key="7">
    <source>
        <dbReference type="PROSITE" id="PS50968"/>
    </source>
</evidence>
<comment type="similarity">
    <text evidence="2">Belongs to the 2-oxoacid dehydrogenase family.</text>
</comment>
<organism evidence="9">
    <name type="scientific">bioreactor metagenome</name>
    <dbReference type="NCBI Taxonomy" id="1076179"/>
    <lineage>
        <taxon>unclassified sequences</taxon>
        <taxon>metagenomes</taxon>
        <taxon>ecological metagenomes</taxon>
    </lineage>
</organism>
<comment type="caution">
    <text evidence="9">The sequence shown here is derived from an EMBL/GenBank/DDBJ whole genome shotgun (WGS) entry which is preliminary data.</text>
</comment>
<evidence type="ECO:0000259" key="8">
    <source>
        <dbReference type="PROSITE" id="PS51826"/>
    </source>
</evidence>
<dbReference type="InterPro" id="IPR001078">
    <property type="entry name" value="2-oxoacid_DH_actylTfrase"/>
</dbReference>
<accession>A0A645BC80</accession>
<feature type="region of interest" description="Disordered" evidence="6">
    <location>
        <begin position="104"/>
        <end position="156"/>
    </location>
</feature>
<dbReference type="InterPro" id="IPR050743">
    <property type="entry name" value="2-oxoacid_DH_E2_comp"/>
</dbReference>
<evidence type="ECO:0000256" key="5">
    <source>
        <dbReference type="ARBA" id="ARBA00023315"/>
    </source>
</evidence>
<keyword evidence="9" id="KW-0670">Pyruvate</keyword>
<comment type="cofactor">
    <cofactor evidence="1">
        <name>(R)-lipoate</name>
        <dbReference type="ChEBI" id="CHEBI:83088"/>
    </cofactor>
</comment>
<sequence>MGYLILCYKSIIEELSKIKKNMAIVVIMPKQGQSVESCIIGSINKKKGDNVKKGEVLFSYETDKASFEEESPSDGVVLECFYREGDEVPVLGNMMIIGEPGEDYSALLQGSPEPGSDSGSEESITARQETVSAGPENNAPQKLESRNAGPGTRFISPRAKNLASKEAVDTAAISGSGPQGRILEKDVLSTLENRPKMTPLAKKIASQENLQPQSGTGLAGTARSADLIPSPNTVYANDFEDRKLSNMRKLIARAMHASLQNSAQLTHHLGADARRILELRKQVKADVEARKLSANITLNDMVCHAVIKALKKFPNVNSQFLGDSMRLFNKVHLGLAVDTERGLMVPVVKNADDLSIVGLSNQLKEVANACKAGSVNPDILSAEAGSFTVSNLGNYGVEIFTPVINLPQSAILGVNTIVPRPKDLGDGVYAFVPYIGLSLTYDHRALDGGEATRFLKQIALEIENLEIDY</sequence>
<dbReference type="InterPro" id="IPR023213">
    <property type="entry name" value="CAT-like_dom_sf"/>
</dbReference>
<evidence type="ECO:0000256" key="6">
    <source>
        <dbReference type="SAM" id="MobiDB-lite"/>
    </source>
</evidence>
<evidence type="ECO:0000313" key="9">
    <source>
        <dbReference type="EMBL" id="MPM60793.1"/>
    </source>
</evidence>
<reference evidence="9" key="1">
    <citation type="submission" date="2019-08" db="EMBL/GenBank/DDBJ databases">
        <authorList>
            <person name="Kucharzyk K."/>
            <person name="Murdoch R.W."/>
            <person name="Higgins S."/>
            <person name="Loffler F."/>
        </authorList>
    </citation>
    <scope>NUCLEOTIDE SEQUENCE</scope>
</reference>
<dbReference type="Gene3D" id="3.30.559.10">
    <property type="entry name" value="Chloramphenicol acetyltransferase-like domain"/>
    <property type="match status" value="1"/>
</dbReference>
<dbReference type="PANTHER" id="PTHR43178:SF5">
    <property type="entry name" value="LIPOAMIDE ACYLTRANSFERASE COMPONENT OF BRANCHED-CHAIN ALPHA-KETO ACID DEHYDROGENASE COMPLEX, MITOCHONDRIAL"/>
    <property type="match status" value="1"/>
</dbReference>
<gene>
    <name evidence="9" type="primary">pdhC_28</name>
    <name evidence="9" type="ORF">SDC9_107647</name>
</gene>
<dbReference type="Pfam" id="PF00198">
    <property type="entry name" value="2-oxoacid_dh"/>
    <property type="match status" value="1"/>
</dbReference>
<evidence type="ECO:0000256" key="2">
    <source>
        <dbReference type="ARBA" id="ARBA00007317"/>
    </source>
</evidence>
<dbReference type="CDD" id="cd06849">
    <property type="entry name" value="lipoyl_domain"/>
    <property type="match status" value="1"/>
</dbReference>
<protein>
    <submittedName>
        <fullName evidence="9">Dihydrolipoyllysine-residue acetyltransferase component of pyruvate dehydrogenase complex</fullName>
        <ecNumber evidence="9">2.3.1.12</ecNumber>
    </submittedName>
</protein>
<keyword evidence="4" id="KW-0450">Lipoyl</keyword>
<dbReference type="Gene3D" id="4.10.320.10">
    <property type="entry name" value="E3-binding domain"/>
    <property type="match status" value="1"/>
</dbReference>
<evidence type="ECO:0000256" key="3">
    <source>
        <dbReference type="ARBA" id="ARBA00022679"/>
    </source>
</evidence>
<dbReference type="GO" id="GO:0031405">
    <property type="term" value="F:lipoic acid binding"/>
    <property type="evidence" value="ECO:0007669"/>
    <property type="project" value="TreeGrafter"/>
</dbReference>
<name>A0A645BC80_9ZZZZ</name>
<proteinExistence type="inferred from homology"/>
<dbReference type="PANTHER" id="PTHR43178">
    <property type="entry name" value="DIHYDROLIPOAMIDE ACETYLTRANSFERASE COMPONENT OF PYRUVATE DEHYDROGENASE COMPLEX"/>
    <property type="match status" value="1"/>
</dbReference>
<dbReference type="Pfam" id="PF00364">
    <property type="entry name" value="Biotin_lipoyl"/>
    <property type="match status" value="1"/>
</dbReference>
<evidence type="ECO:0000256" key="4">
    <source>
        <dbReference type="ARBA" id="ARBA00022823"/>
    </source>
</evidence>
<dbReference type="Pfam" id="PF02817">
    <property type="entry name" value="E3_binding"/>
    <property type="match status" value="1"/>
</dbReference>
<dbReference type="PROSITE" id="PS51826">
    <property type="entry name" value="PSBD"/>
    <property type="match status" value="1"/>
</dbReference>
<dbReference type="SUPFAM" id="SSF47005">
    <property type="entry name" value="Peripheral subunit-binding domain of 2-oxo acid dehydrogenase complex"/>
    <property type="match status" value="1"/>
</dbReference>
<keyword evidence="3 9" id="KW-0808">Transferase</keyword>
<feature type="compositionally biased region" description="Low complexity" evidence="6">
    <location>
        <begin position="110"/>
        <end position="123"/>
    </location>
</feature>